<dbReference type="InterPro" id="IPR016156">
    <property type="entry name" value="FAD/NAD-linked_Rdtase_dimer_sf"/>
</dbReference>
<evidence type="ECO:0000256" key="2">
    <source>
        <dbReference type="ARBA" id="ARBA00022630"/>
    </source>
</evidence>
<dbReference type="InterPro" id="IPR001100">
    <property type="entry name" value="Pyr_nuc-diS_OxRdtase"/>
</dbReference>
<dbReference type="GO" id="GO:0050660">
    <property type="term" value="F:flavin adenine dinucleotide binding"/>
    <property type="evidence" value="ECO:0007669"/>
    <property type="project" value="InterPro"/>
</dbReference>
<feature type="disulfide bond" description="Redox-active" evidence="9">
    <location>
        <begin position="130"/>
        <end position="135"/>
    </location>
</feature>
<feature type="active site" description="Proton acceptor" evidence="7">
    <location>
        <position position="532"/>
    </location>
</feature>
<evidence type="ECO:0000313" key="14">
    <source>
        <dbReference type="Proteomes" id="UP001465755"/>
    </source>
</evidence>
<comment type="similarity">
    <text evidence="1 10">Belongs to the class-I pyridine nucleotide-disulfide oxidoreductase family.</text>
</comment>
<feature type="binding site" evidence="8">
    <location>
        <position position="139"/>
    </location>
    <ligand>
        <name>FAD</name>
        <dbReference type="ChEBI" id="CHEBI:57692"/>
    </ligand>
</feature>
<dbReference type="GO" id="GO:0006749">
    <property type="term" value="P:glutathione metabolic process"/>
    <property type="evidence" value="ECO:0007669"/>
    <property type="project" value="TreeGrafter"/>
</dbReference>
<name>A0AAW1PKG6_9CHLO</name>
<proteinExistence type="inferred from homology"/>
<dbReference type="EMBL" id="JALJOQ010000021">
    <property type="protein sequence ID" value="KAK9809327.1"/>
    <property type="molecule type" value="Genomic_DNA"/>
</dbReference>
<keyword evidence="2 10" id="KW-0285">Flavoprotein</keyword>
<organism evidence="13 14">
    <name type="scientific">Symbiochloris irregularis</name>
    <dbReference type="NCBI Taxonomy" id="706552"/>
    <lineage>
        <taxon>Eukaryota</taxon>
        <taxon>Viridiplantae</taxon>
        <taxon>Chlorophyta</taxon>
        <taxon>core chlorophytes</taxon>
        <taxon>Trebouxiophyceae</taxon>
        <taxon>Trebouxiales</taxon>
        <taxon>Trebouxiaceae</taxon>
        <taxon>Symbiochloris</taxon>
    </lineage>
</organism>
<gene>
    <name evidence="13" type="ORF">WJX73_004966</name>
</gene>
<keyword evidence="5" id="KW-1015">Disulfide bond</keyword>
<dbReference type="PROSITE" id="PS00076">
    <property type="entry name" value="PYRIDINE_REDOX_1"/>
    <property type="match status" value="1"/>
</dbReference>
<dbReference type="InterPro" id="IPR012999">
    <property type="entry name" value="Pyr_OxRdtase_I_AS"/>
</dbReference>
<evidence type="ECO:0000256" key="5">
    <source>
        <dbReference type="ARBA" id="ARBA00023157"/>
    </source>
</evidence>
<dbReference type="PANTHER" id="PTHR42737">
    <property type="entry name" value="GLUTATHIONE REDUCTASE"/>
    <property type="match status" value="1"/>
</dbReference>
<feature type="domain" description="Pyridine nucleotide-disulphide oxidoreductase dimerisation" evidence="11">
    <location>
        <begin position="434"/>
        <end position="541"/>
    </location>
</feature>
<dbReference type="AlphaFoldDB" id="A0AAW1PKG6"/>
<dbReference type="InterPro" id="IPR036188">
    <property type="entry name" value="FAD/NAD-bd_sf"/>
</dbReference>
<dbReference type="InterPro" id="IPR046952">
    <property type="entry name" value="GSHR/TRXR-like"/>
</dbReference>
<evidence type="ECO:0000256" key="7">
    <source>
        <dbReference type="PIRSR" id="PIRSR000350-2"/>
    </source>
</evidence>
<dbReference type="GO" id="GO:0005739">
    <property type="term" value="C:mitochondrion"/>
    <property type="evidence" value="ECO:0007669"/>
    <property type="project" value="TreeGrafter"/>
</dbReference>
<dbReference type="GO" id="GO:0005829">
    <property type="term" value="C:cytosol"/>
    <property type="evidence" value="ECO:0007669"/>
    <property type="project" value="TreeGrafter"/>
</dbReference>
<evidence type="ECO:0000256" key="10">
    <source>
        <dbReference type="RuleBase" id="RU003691"/>
    </source>
</evidence>
<evidence type="ECO:0008006" key="15">
    <source>
        <dbReference type="Google" id="ProtNLM"/>
    </source>
</evidence>
<evidence type="ECO:0000313" key="13">
    <source>
        <dbReference type="EMBL" id="KAK9809327.1"/>
    </source>
</evidence>
<keyword evidence="8" id="KW-0547">Nucleotide-binding</keyword>
<feature type="domain" description="FAD/NAD(P)-binding" evidence="12">
    <location>
        <begin position="83"/>
        <end position="413"/>
    </location>
</feature>
<dbReference type="SUPFAM" id="SSF51905">
    <property type="entry name" value="FAD/NAD(P)-binding domain"/>
    <property type="match status" value="1"/>
</dbReference>
<keyword evidence="8" id="KW-0520">NAD</keyword>
<dbReference type="Gene3D" id="3.50.50.60">
    <property type="entry name" value="FAD/NAD(P)-binding domain"/>
    <property type="match status" value="2"/>
</dbReference>
<dbReference type="GO" id="GO:0045454">
    <property type="term" value="P:cell redox homeostasis"/>
    <property type="evidence" value="ECO:0007669"/>
    <property type="project" value="InterPro"/>
</dbReference>
<evidence type="ECO:0000256" key="8">
    <source>
        <dbReference type="PIRSR" id="PIRSR000350-3"/>
    </source>
</evidence>
<dbReference type="Pfam" id="PF07992">
    <property type="entry name" value="Pyr_redox_2"/>
    <property type="match status" value="1"/>
</dbReference>
<keyword evidence="3 8" id="KW-0274">FAD</keyword>
<accession>A0AAW1PKG6</accession>
<feature type="binding site" evidence="8">
    <location>
        <position position="203"/>
    </location>
    <ligand>
        <name>FAD</name>
        <dbReference type="ChEBI" id="CHEBI:57692"/>
    </ligand>
</feature>
<dbReference type="GO" id="GO:0034599">
    <property type="term" value="P:cellular response to oxidative stress"/>
    <property type="evidence" value="ECO:0007669"/>
    <property type="project" value="TreeGrafter"/>
</dbReference>
<feature type="binding site" evidence="8">
    <location>
        <begin position="262"/>
        <end position="269"/>
    </location>
    <ligand>
        <name>NAD(+)</name>
        <dbReference type="ChEBI" id="CHEBI:57540"/>
    </ligand>
</feature>
<sequence length="558" mass="60021">MAYAFLRLSGYQVPQPCKSRLLTDLHLASPKAHVRCWSRSTPSARAPYSGLTGFKAVQRSLKGQRSRRLATVVSAKQEDDYDFDLFVIGGGTGGVRTARMSSQFGARVGLCELPLGWVSSDDRGGLGGTCILRGCVPKKLMHYAGSFTEELEDAESFGWQVQEKPQLDWKVMMERKTQELLRLSGVYQKNLESAGVKLIEGRGRITGQHSVEVAGKTFKVKKILVAVGGRPTKAPIEGAEHAIVSDHILNLPDKPAKVVMIGGGYIACEQASIFNSLGSEVHFLIRGPTVLNPMFDEECRIHAGEQYKAAGVKLQLDVTPTKIEKQSNGKLTVTVEPKEGADYTIADADVVLLATGRQPNTKHLGLEEAGVELDDKGGIKVDEFSRSVSADNVYAVGDVTNRVPLTPVARMEGSLLAKHLFGGQKDARCDHSNVASVVFSSPAVAVVGLSEQAAVEKLGNVHVFSSKFTPMKAALRQDKPQALVKVIVDSGSDEVVGFHMVAPDAAEIIQGFATSLKLGITKTQLDDVVGLHPTSAEEFVTLSSPARKYKDGKQVSAG</sequence>
<evidence type="ECO:0000259" key="11">
    <source>
        <dbReference type="Pfam" id="PF02852"/>
    </source>
</evidence>
<comment type="caution">
    <text evidence="13">The sequence shown here is derived from an EMBL/GenBank/DDBJ whole genome shotgun (WGS) entry which is preliminary data.</text>
</comment>
<evidence type="ECO:0000256" key="6">
    <source>
        <dbReference type="ARBA" id="ARBA00023284"/>
    </source>
</evidence>
<reference evidence="13 14" key="1">
    <citation type="journal article" date="2024" name="Nat. Commun.">
        <title>Phylogenomics reveals the evolutionary origins of lichenization in chlorophyte algae.</title>
        <authorList>
            <person name="Puginier C."/>
            <person name="Libourel C."/>
            <person name="Otte J."/>
            <person name="Skaloud P."/>
            <person name="Haon M."/>
            <person name="Grisel S."/>
            <person name="Petersen M."/>
            <person name="Berrin J.G."/>
            <person name="Delaux P.M."/>
            <person name="Dal Grande F."/>
            <person name="Keller J."/>
        </authorList>
    </citation>
    <scope>NUCLEOTIDE SEQUENCE [LARGE SCALE GENOMIC DNA]</scope>
    <source>
        <strain evidence="13 14">SAG 2036</strain>
    </source>
</reference>
<dbReference type="GO" id="GO:0004362">
    <property type="term" value="F:glutathione-disulfide reductase (NADPH) activity"/>
    <property type="evidence" value="ECO:0007669"/>
    <property type="project" value="TreeGrafter"/>
</dbReference>
<feature type="binding site" evidence="8">
    <location>
        <position position="398"/>
    </location>
    <ligand>
        <name>FAD</name>
        <dbReference type="ChEBI" id="CHEBI:57692"/>
    </ligand>
</feature>
<comment type="cofactor">
    <cofactor evidence="8">
        <name>FAD</name>
        <dbReference type="ChEBI" id="CHEBI:57692"/>
    </cofactor>
    <text evidence="8">Binds 1 FAD per subunit.</text>
</comment>
<evidence type="ECO:0000256" key="1">
    <source>
        <dbReference type="ARBA" id="ARBA00007532"/>
    </source>
</evidence>
<evidence type="ECO:0000256" key="9">
    <source>
        <dbReference type="PIRSR" id="PIRSR000350-4"/>
    </source>
</evidence>
<feature type="binding site" evidence="8">
    <location>
        <position position="356"/>
    </location>
    <ligand>
        <name>NAD(+)</name>
        <dbReference type="ChEBI" id="CHEBI:57540"/>
    </ligand>
</feature>
<dbReference type="InterPro" id="IPR004099">
    <property type="entry name" value="Pyr_nucl-diS_OxRdtase_dimer"/>
</dbReference>
<dbReference type="Gene3D" id="3.30.390.30">
    <property type="match status" value="1"/>
</dbReference>
<keyword evidence="14" id="KW-1185">Reference proteome</keyword>
<dbReference type="Pfam" id="PF02852">
    <property type="entry name" value="Pyr_redox_dim"/>
    <property type="match status" value="1"/>
</dbReference>
<keyword evidence="4 10" id="KW-0560">Oxidoreductase</keyword>
<dbReference type="PRINTS" id="PR00368">
    <property type="entry name" value="FADPNR"/>
</dbReference>
<dbReference type="NCBIfam" id="NF004776">
    <property type="entry name" value="PRK06116.1"/>
    <property type="match status" value="1"/>
</dbReference>
<evidence type="ECO:0000259" key="12">
    <source>
        <dbReference type="Pfam" id="PF07992"/>
    </source>
</evidence>
<dbReference type="PRINTS" id="PR00411">
    <property type="entry name" value="PNDRDTASEI"/>
</dbReference>
<dbReference type="InterPro" id="IPR023753">
    <property type="entry name" value="FAD/NAD-binding_dom"/>
</dbReference>
<dbReference type="PANTHER" id="PTHR42737:SF2">
    <property type="entry name" value="GLUTATHIONE REDUCTASE"/>
    <property type="match status" value="1"/>
</dbReference>
<dbReference type="SUPFAM" id="SSF55424">
    <property type="entry name" value="FAD/NAD-linked reductases, dimerisation (C-terminal) domain"/>
    <property type="match status" value="1"/>
</dbReference>
<keyword evidence="6 10" id="KW-0676">Redox-active center</keyword>
<protein>
    <recommendedName>
        <fullName evidence="15">Glutathione-disulfide reductase</fullName>
    </recommendedName>
</protein>
<dbReference type="PIRSF" id="PIRSF000350">
    <property type="entry name" value="Mercury_reductase_MerA"/>
    <property type="match status" value="1"/>
</dbReference>
<dbReference type="Proteomes" id="UP001465755">
    <property type="component" value="Unassembled WGS sequence"/>
</dbReference>
<evidence type="ECO:0000256" key="3">
    <source>
        <dbReference type="ARBA" id="ARBA00022827"/>
    </source>
</evidence>
<evidence type="ECO:0000256" key="4">
    <source>
        <dbReference type="ARBA" id="ARBA00023002"/>
    </source>
</evidence>